<evidence type="ECO:0000313" key="2">
    <source>
        <dbReference type="EMBL" id="UWZ82384.1"/>
    </source>
</evidence>
<name>A0A9J7BHW0_9BACT</name>
<evidence type="ECO:0000256" key="1">
    <source>
        <dbReference type="SAM" id="Phobius"/>
    </source>
</evidence>
<gene>
    <name evidence="2" type="ORF">MOP44_17615</name>
</gene>
<dbReference type="AlphaFoldDB" id="A0A9J7BHW0"/>
<keyword evidence="1" id="KW-1133">Transmembrane helix</keyword>
<dbReference type="EMBL" id="CP093313">
    <property type="protein sequence ID" value="UWZ82384.1"/>
    <property type="molecule type" value="Genomic_DNA"/>
</dbReference>
<sequence length="97" mass="11415">MPILPFKIALYVLTIGAAFFCAFWERRRRLRLTDEPLELQHQDVSDYGALYVIKEEIRRERILKSLPRETLAKLRLVGCLKFLFLAVLAIEVVLLQR</sequence>
<reference evidence="2" key="1">
    <citation type="submission" date="2021-04" db="EMBL/GenBank/DDBJ databases">
        <title>Phylogenetic analysis of Acidobacteriaceae.</title>
        <authorList>
            <person name="Qiu L."/>
            <person name="Zhang Q."/>
        </authorList>
    </citation>
    <scope>NUCLEOTIDE SEQUENCE</scope>
    <source>
        <strain evidence="2">DSM 25168</strain>
    </source>
</reference>
<protein>
    <submittedName>
        <fullName evidence="2">Uncharacterized protein</fullName>
    </submittedName>
</protein>
<feature type="transmembrane region" description="Helical" evidence="1">
    <location>
        <begin position="74"/>
        <end position="95"/>
    </location>
</feature>
<organism evidence="2 3">
    <name type="scientific">Occallatibacter riparius</name>
    <dbReference type="NCBI Taxonomy" id="1002689"/>
    <lineage>
        <taxon>Bacteria</taxon>
        <taxon>Pseudomonadati</taxon>
        <taxon>Acidobacteriota</taxon>
        <taxon>Terriglobia</taxon>
        <taxon>Terriglobales</taxon>
        <taxon>Acidobacteriaceae</taxon>
        <taxon>Occallatibacter</taxon>
    </lineage>
</organism>
<feature type="transmembrane region" description="Helical" evidence="1">
    <location>
        <begin position="6"/>
        <end position="24"/>
    </location>
</feature>
<dbReference type="Proteomes" id="UP001059380">
    <property type="component" value="Chromosome"/>
</dbReference>
<keyword evidence="1" id="KW-0472">Membrane</keyword>
<keyword evidence="3" id="KW-1185">Reference proteome</keyword>
<dbReference type="KEGG" id="orp:MOP44_17615"/>
<proteinExistence type="predicted"/>
<evidence type="ECO:0000313" key="3">
    <source>
        <dbReference type="Proteomes" id="UP001059380"/>
    </source>
</evidence>
<dbReference type="RefSeq" id="WP_260791568.1">
    <property type="nucleotide sequence ID" value="NZ_CP093313.1"/>
</dbReference>
<accession>A0A9J7BHW0</accession>
<keyword evidence="1" id="KW-0812">Transmembrane</keyword>